<evidence type="ECO:0000256" key="4">
    <source>
        <dbReference type="ARBA" id="ARBA00022964"/>
    </source>
</evidence>
<dbReference type="EMBL" id="CP020083">
    <property type="protein sequence ID" value="ASR50810.1"/>
    <property type="molecule type" value="Genomic_DNA"/>
</dbReference>
<keyword evidence="5" id="KW-0560">Oxidoreductase</keyword>
<evidence type="ECO:0000256" key="5">
    <source>
        <dbReference type="ARBA" id="ARBA00023002"/>
    </source>
</evidence>
<keyword evidence="3" id="KW-0847">Vitamin C</keyword>
<accession>A0ABM6M4G5</accession>
<keyword evidence="6" id="KW-0408">Iron</keyword>
<dbReference type="SMART" id="SM00702">
    <property type="entry name" value="P4Hc"/>
    <property type="match status" value="1"/>
</dbReference>
<feature type="domain" description="Fe2OG dioxygenase" evidence="7">
    <location>
        <begin position="113"/>
        <end position="222"/>
    </location>
</feature>
<dbReference type="RefSeq" id="WP_054135743.1">
    <property type="nucleotide sequence ID" value="NZ_CP020083.1"/>
</dbReference>
<keyword evidence="2" id="KW-0479">Metal-binding</keyword>
<dbReference type="Proteomes" id="UP000258016">
    <property type="component" value="Chromosome"/>
</dbReference>
<comment type="cofactor">
    <cofactor evidence="1">
        <name>L-ascorbate</name>
        <dbReference type="ChEBI" id="CHEBI:38290"/>
    </cofactor>
</comment>
<gene>
    <name evidence="8" type="ORF">B5J99_04420</name>
</gene>
<reference evidence="8 9" key="1">
    <citation type="submission" date="2017-03" db="EMBL/GenBank/DDBJ databases">
        <title>Complete genome sequence of Blastomonas fulva degrading microcsystin LR.</title>
        <authorList>
            <person name="Lee H.-g."/>
            <person name="Jin L."/>
            <person name="oh H.-M."/>
        </authorList>
    </citation>
    <scope>NUCLEOTIDE SEQUENCE [LARGE SCALE GENOMIC DNA]</scope>
    <source>
        <strain evidence="8 9">T2</strain>
    </source>
</reference>
<proteinExistence type="predicted"/>
<evidence type="ECO:0000256" key="1">
    <source>
        <dbReference type="ARBA" id="ARBA00001961"/>
    </source>
</evidence>
<evidence type="ECO:0000256" key="2">
    <source>
        <dbReference type="ARBA" id="ARBA00022723"/>
    </source>
</evidence>
<dbReference type="InterPro" id="IPR044862">
    <property type="entry name" value="Pro_4_hyd_alph_FE2OG_OXY"/>
</dbReference>
<dbReference type="PANTHER" id="PTHR10869:SF246">
    <property type="entry name" value="TRANSMEMBRANE PROLYL 4-HYDROXYLASE"/>
    <property type="match status" value="1"/>
</dbReference>
<evidence type="ECO:0000313" key="9">
    <source>
        <dbReference type="Proteomes" id="UP000258016"/>
    </source>
</evidence>
<dbReference type="InterPro" id="IPR005123">
    <property type="entry name" value="Oxoglu/Fe-dep_dioxygenase_dom"/>
</dbReference>
<protein>
    <submittedName>
        <fullName evidence="8">Oxygenase</fullName>
    </submittedName>
</protein>
<keyword evidence="9" id="KW-1185">Reference proteome</keyword>
<name>A0ABM6M4G5_9SPHN</name>
<dbReference type="PROSITE" id="PS51471">
    <property type="entry name" value="FE2OG_OXY"/>
    <property type="match status" value="1"/>
</dbReference>
<dbReference type="GeneID" id="303484818"/>
<evidence type="ECO:0000256" key="3">
    <source>
        <dbReference type="ARBA" id="ARBA00022896"/>
    </source>
</evidence>
<organism evidence="8 9">
    <name type="scientific">Blastomonas fulva</name>
    <dbReference type="NCBI Taxonomy" id="1550728"/>
    <lineage>
        <taxon>Bacteria</taxon>
        <taxon>Pseudomonadati</taxon>
        <taxon>Pseudomonadota</taxon>
        <taxon>Alphaproteobacteria</taxon>
        <taxon>Sphingomonadales</taxon>
        <taxon>Sphingomonadaceae</taxon>
        <taxon>Blastomonas</taxon>
    </lineage>
</organism>
<evidence type="ECO:0000259" key="7">
    <source>
        <dbReference type="PROSITE" id="PS51471"/>
    </source>
</evidence>
<keyword evidence="4" id="KW-0223">Dioxygenase</keyword>
<sequence length="226" mass="26306">MIADFFHRRQLARIGREVGARLDAHPRVQRITFDDVKVPMQVYCYQDFLSKAECSDLIRMIDADAVPSELYRSDQENDSLFRTSYSCNLDRWHPDVLRIDDRICGLTGIDPRRGETLQGQRYAKGQEFKPHHDYFHTTQSYWQRERKSGGQRSWTAMVFLNEPKGGGETGFPHLSFKMMPRTGMLLIWNNMAPDGTPNPNLLHSGNPVTAGTKYIITKWFRRGFWM</sequence>
<dbReference type="PANTHER" id="PTHR10869">
    <property type="entry name" value="PROLYL 4-HYDROXYLASE ALPHA SUBUNIT"/>
    <property type="match status" value="1"/>
</dbReference>
<dbReference type="Gene3D" id="2.60.120.620">
    <property type="entry name" value="q2cbj1_9rhob like domain"/>
    <property type="match status" value="1"/>
</dbReference>
<evidence type="ECO:0000256" key="6">
    <source>
        <dbReference type="ARBA" id="ARBA00023004"/>
    </source>
</evidence>
<dbReference type="Pfam" id="PF13640">
    <property type="entry name" value="2OG-FeII_Oxy_3"/>
    <property type="match status" value="1"/>
</dbReference>
<dbReference type="InterPro" id="IPR045054">
    <property type="entry name" value="P4HA-like"/>
</dbReference>
<evidence type="ECO:0000313" key="8">
    <source>
        <dbReference type="EMBL" id="ASR50810.1"/>
    </source>
</evidence>
<dbReference type="InterPro" id="IPR006620">
    <property type="entry name" value="Pro_4_hyd_alph"/>
</dbReference>